<accession>A0A024G0V3</accession>
<evidence type="ECO:0000313" key="2">
    <source>
        <dbReference type="EMBL" id="CCI40467.1"/>
    </source>
</evidence>
<keyword evidence="1" id="KW-1133">Transmembrane helix</keyword>
<dbReference type="STRING" id="65357.A0A024G0V3"/>
<comment type="caution">
    <text evidence="2">The sequence shown here is derived from an EMBL/GenBank/DDBJ whole genome shotgun (WGS) entry which is preliminary data.</text>
</comment>
<dbReference type="EMBL" id="CAIX01000009">
    <property type="protein sequence ID" value="CCI40467.1"/>
    <property type="molecule type" value="Genomic_DNA"/>
</dbReference>
<proteinExistence type="predicted"/>
<dbReference type="Proteomes" id="UP000053237">
    <property type="component" value="Unassembled WGS sequence"/>
</dbReference>
<keyword evidence="1" id="KW-0812">Transmembrane</keyword>
<evidence type="ECO:0000256" key="1">
    <source>
        <dbReference type="SAM" id="Phobius"/>
    </source>
</evidence>
<keyword evidence="1" id="KW-0472">Membrane</keyword>
<evidence type="ECO:0000313" key="3">
    <source>
        <dbReference type="Proteomes" id="UP000053237"/>
    </source>
</evidence>
<dbReference type="InParanoid" id="A0A024G0V3"/>
<sequence>MFSLFSKSEASDYQHFQCRNWANLVDHIKLELSIALKEWKILLPCTIMQSENDVSELITQRKPNLDLHSVFHNWAYYLQGNVLSVQQRVQLYDLGYALMPELTGTAAHLSEYLVFGAVFGPTILLMLSILVFKQNPLRPRFIAIIVKRLLLQISIALVRYQFFPILVPLSHCFSPGASCVLFHDHIASKPCRTLSPSF</sequence>
<organism evidence="2 3">
    <name type="scientific">Albugo candida</name>
    <dbReference type="NCBI Taxonomy" id="65357"/>
    <lineage>
        <taxon>Eukaryota</taxon>
        <taxon>Sar</taxon>
        <taxon>Stramenopiles</taxon>
        <taxon>Oomycota</taxon>
        <taxon>Peronosporomycetes</taxon>
        <taxon>Albuginales</taxon>
        <taxon>Albuginaceae</taxon>
        <taxon>Albugo</taxon>
    </lineage>
</organism>
<dbReference type="AlphaFoldDB" id="A0A024G0V3"/>
<name>A0A024G0V3_9STRA</name>
<keyword evidence="3" id="KW-1185">Reference proteome</keyword>
<protein>
    <submittedName>
        <fullName evidence="2">Uncharacterized protein</fullName>
    </submittedName>
</protein>
<feature type="transmembrane region" description="Helical" evidence="1">
    <location>
        <begin position="112"/>
        <end position="132"/>
    </location>
</feature>
<gene>
    <name evidence="2" type="ORF">BN9_012510</name>
</gene>
<reference evidence="2 3" key="1">
    <citation type="submission" date="2012-05" db="EMBL/GenBank/DDBJ databases">
        <title>Recombination and specialization in a pathogen metapopulation.</title>
        <authorList>
            <person name="Gardiner A."/>
            <person name="Kemen E."/>
            <person name="Schultz-Larsen T."/>
            <person name="MacLean D."/>
            <person name="Van Oosterhout C."/>
            <person name="Jones J.D.G."/>
        </authorList>
    </citation>
    <scope>NUCLEOTIDE SEQUENCE [LARGE SCALE GENOMIC DNA]</scope>
    <source>
        <strain evidence="2 3">Ac Nc2</strain>
    </source>
</reference>